<dbReference type="InterPro" id="IPR015943">
    <property type="entry name" value="WD40/YVTN_repeat-like_dom_sf"/>
</dbReference>
<dbReference type="KEGG" id="aagg:ETAA8_00410"/>
<gene>
    <name evidence="1" type="ORF">ETAA8_00410</name>
</gene>
<sequence length="231" mass="24976">MKSRSYFRSFSFDSHTRPNAPYISLAVATAICCLLGVTMVGSSQAEEAFRVYAPGSRTQTLWVVDAVPKADRGLDLKLAEKPELGINGGVIAAHPKKPLLYISSFGGERGKVPGAVVTLSENGSYVKHQTIAFNDDAAYLSLDRSHTFLMGVSYGNGRLNVYRLDENGVPGKAVATVDEGKKEAHCILTSPDNKFLYVPYVKGNLALLQYGFNATTGAVTPLEPLDAKSWR</sequence>
<dbReference type="Gene3D" id="2.130.10.10">
    <property type="entry name" value="YVTN repeat-like/Quinoprotein amine dehydrogenase"/>
    <property type="match status" value="1"/>
</dbReference>
<dbReference type="AlphaFoldDB" id="A0A517Y467"/>
<dbReference type="InterPro" id="IPR011048">
    <property type="entry name" value="Haem_d1_sf"/>
</dbReference>
<organism evidence="1 2">
    <name type="scientific">Anatilimnocola aggregata</name>
    <dbReference type="NCBI Taxonomy" id="2528021"/>
    <lineage>
        <taxon>Bacteria</taxon>
        <taxon>Pseudomonadati</taxon>
        <taxon>Planctomycetota</taxon>
        <taxon>Planctomycetia</taxon>
        <taxon>Pirellulales</taxon>
        <taxon>Pirellulaceae</taxon>
        <taxon>Anatilimnocola</taxon>
    </lineage>
</organism>
<dbReference type="Pfam" id="PF10282">
    <property type="entry name" value="Lactonase"/>
    <property type="match status" value="1"/>
</dbReference>
<name>A0A517Y467_9BACT</name>
<dbReference type="Proteomes" id="UP000315017">
    <property type="component" value="Chromosome"/>
</dbReference>
<evidence type="ECO:0000313" key="2">
    <source>
        <dbReference type="Proteomes" id="UP000315017"/>
    </source>
</evidence>
<protein>
    <submittedName>
        <fullName evidence="1">6-phosphogluconolactonase</fullName>
    </submittedName>
</protein>
<keyword evidence="2" id="KW-1185">Reference proteome</keyword>
<proteinExistence type="predicted"/>
<dbReference type="RefSeq" id="WP_202921456.1">
    <property type="nucleotide sequence ID" value="NZ_CP036274.1"/>
</dbReference>
<evidence type="ECO:0000313" key="1">
    <source>
        <dbReference type="EMBL" id="QDU24980.1"/>
    </source>
</evidence>
<dbReference type="EMBL" id="CP036274">
    <property type="protein sequence ID" value="QDU24980.1"/>
    <property type="molecule type" value="Genomic_DNA"/>
</dbReference>
<accession>A0A517Y467</accession>
<reference evidence="1 2" key="1">
    <citation type="submission" date="2019-02" db="EMBL/GenBank/DDBJ databases">
        <title>Deep-cultivation of Planctomycetes and their phenomic and genomic characterization uncovers novel biology.</title>
        <authorList>
            <person name="Wiegand S."/>
            <person name="Jogler M."/>
            <person name="Boedeker C."/>
            <person name="Pinto D."/>
            <person name="Vollmers J."/>
            <person name="Rivas-Marin E."/>
            <person name="Kohn T."/>
            <person name="Peeters S.H."/>
            <person name="Heuer A."/>
            <person name="Rast P."/>
            <person name="Oberbeckmann S."/>
            <person name="Bunk B."/>
            <person name="Jeske O."/>
            <person name="Meyerdierks A."/>
            <person name="Storesund J.E."/>
            <person name="Kallscheuer N."/>
            <person name="Luecker S."/>
            <person name="Lage O.M."/>
            <person name="Pohl T."/>
            <person name="Merkel B.J."/>
            <person name="Hornburger P."/>
            <person name="Mueller R.-W."/>
            <person name="Bruemmer F."/>
            <person name="Labrenz M."/>
            <person name="Spormann A.M."/>
            <person name="Op den Camp H."/>
            <person name="Overmann J."/>
            <person name="Amann R."/>
            <person name="Jetten M.S.M."/>
            <person name="Mascher T."/>
            <person name="Medema M.H."/>
            <person name="Devos D.P."/>
            <person name="Kaster A.-K."/>
            <person name="Ovreas L."/>
            <person name="Rohde M."/>
            <person name="Galperin M.Y."/>
            <person name="Jogler C."/>
        </authorList>
    </citation>
    <scope>NUCLEOTIDE SEQUENCE [LARGE SCALE GENOMIC DNA]</scope>
    <source>
        <strain evidence="1 2">ETA_A8</strain>
    </source>
</reference>
<dbReference type="InterPro" id="IPR019405">
    <property type="entry name" value="Lactonase_7-beta_prop"/>
</dbReference>
<dbReference type="SUPFAM" id="SSF51004">
    <property type="entry name" value="C-terminal (heme d1) domain of cytochrome cd1-nitrite reductase"/>
    <property type="match status" value="1"/>
</dbReference>